<dbReference type="SMART" id="SM00827">
    <property type="entry name" value="PKS_AT"/>
    <property type="match status" value="1"/>
</dbReference>
<keyword evidence="1 3" id="KW-0808">Transferase</keyword>
<dbReference type="EMBL" id="WUBI01000002">
    <property type="protein sequence ID" value="MWV45359.1"/>
    <property type="molecule type" value="Genomic_DNA"/>
</dbReference>
<proteinExistence type="predicted"/>
<dbReference type="Gene3D" id="3.40.366.10">
    <property type="entry name" value="Malonyl-Coenzyme A Acyl Carrier Protein, domain 2"/>
    <property type="match status" value="1"/>
</dbReference>
<sequence>MRKPVVFMFSGQGSQYYQMGRDLFLDDPTFRHWMLTLNDVYKELSGASILHQLYGSERRKSGTFDRLTLTHPAIFMVEFALAMTLMERGIIPDYVLGASLGEFVSCAVAGIFDYHDALACVVKQAEIVEATCREGGMLAVLQSKDLYEQEPDLYRKSELAAINYSSHFVVSGLADALAEIEGYLKVHESLYQRLSVRYAFHSSFIDPAKKAFTAFSKSQTFRRPEMNLISCLTGGPIHEVNNDFFWNIAREKIDFPHALEYLSCTCDGFVLLDLGPSGTLANFAKHHPNAALKADIIPIMSPYQHAGKQLQKFTGCSVEMAL</sequence>
<protein>
    <submittedName>
        <fullName evidence="3">Acyltransferase domain-containing protein</fullName>
    </submittedName>
</protein>
<organism evidence="3 4">
    <name type="scientific">Paenibacillus dendrobii</name>
    <dbReference type="NCBI Taxonomy" id="2691084"/>
    <lineage>
        <taxon>Bacteria</taxon>
        <taxon>Bacillati</taxon>
        <taxon>Bacillota</taxon>
        <taxon>Bacilli</taxon>
        <taxon>Bacillales</taxon>
        <taxon>Paenibacillaceae</taxon>
        <taxon>Paenibacillus</taxon>
    </lineage>
</organism>
<dbReference type="InterPro" id="IPR050444">
    <property type="entry name" value="Polyketide_Synthase"/>
</dbReference>
<dbReference type="Proteomes" id="UP000460318">
    <property type="component" value="Unassembled WGS sequence"/>
</dbReference>
<dbReference type="InterPro" id="IPR014043">
    <property type="entry name" value="Acyl_transferase_dom"/>
</dbReference>
<keyword evidence="3" id="KW-0012">Acyltransferase</keyword>
<dbReference type="SUPFAM" id="SSF52151">
    <property type="entry name" value="FabD/lysophospholipase-like"/>
    <property type="match status" value="1"/>
</dbReference>
<dbReference type="PANTHER" id="PTHR45681">
    <property type="entry name" value="POLYKETIDE SYNTHASE 44-RELATED"/>
    <property type="match status" value="1"/>
</dbReference>
<dbReference type="InterPro" id="IPR016035">
    <property type="entry name" value="Acyl_Trfase/lysoPLipase"/>
</dbReference>
<dbReference type="AlphaFoldDB" id="A0A7X3IJY6"/>
<dbReference type="GO" id="GO:0016746">
    <property type="term" value="F:acyltransferase activity"/>
    <property type="evidence" value="ECO:0007669"/>
    <property type="project" value="UniProtKB-KW"/>
</dbReference>
<feature type="domain" description="Malonyl-CoA:ACP transacylase (MAT)" evidence="2">
    <location>
        <begin position="8"/>
        <end position="303"/>
    </location>
</feature>
<evidence type="ECO:0000259" key="2">
    <source>
        <dbReference type="SMART" id="SM00827"/>
    </source>
</evidence>
<dbReference type="InterPro" id="IPR016036">
    <property type="entry name" value="Malonyl_transacylase_ACP-bd"/>
</dbReference>
<dbReference type="SUPFAM" id="SSF55048">
    <property type="entry name" value="Probable ACP-binding domain of malonyl-CoA ACP transacylase"/>
    <property type="match status" value="1"/>
</dbReference>
<dbReference type="Pfam" id="PF00698">
    <property type="entry name" value="Acyl_transf_1"/>
    <property type="match status" value="1"/>
</dbReference>
<evidence type="ECO:0000313" key="4">
    <source>
        <dbReference type="Proteomes" id="UP000460318"/>
    </source>
</evidence>
<reference evidence="3 4" key="1">
    <citation type="submission" date="2019-12" db="EMBL/GenBank/DDBJ databases">
        <title>Paenibacillus sp. nov., an endophytic bacterium isolated from the stem of Dendrobium.</title>
        <authorList>
            <person name="Zhao R."/>
        </authorList>
    </citation>
    <scope>NUCLEOTIDE SEQUENCE [LARGE SCALE GENOMIC DNA]</scope>
    <source>
        <strain evidence="3 4">HJL G12</strain>
    </source>
</reference>
<keyword evidence="4" id="KW-1185">Reference proteome</keyword>
<dbReference type="RefSeq" id="WP_160498919.1">
    <property type="nucleotide sequence ID" value="NZ_WUBI01000002.1"/>
</dbReference>
<dbReference type="PANTHER" id="PTHR45681:SF6">
    <property type="entry name" value="POLYKETIDE SYNTHASE 37"/>
    <property type="match status" value="1"/>
</dbReference>
<evidence type="ECO:0000313" key="3">
    <source>
        <dbReference type="EMBL" id="MWV45359.1"/>
    </source>
</evidence>
<gene>
    <name evidence="3" type="ORF">GRF59_17190</name>
</gene>
<evidence type="ECO:0000256" key="1">
    <source>
        <dbReference type="ARBA" id="ARBA00022679"/>
    </source>
</evidence>
<accession>A0A7X3IJY6</accession>
<dbReference type="InterPro" id="IPR001227">
    <property type="entry name" value="Ac_transferase_dom_sf"/>
</dbReference>
<comment type="caution">
    <text evidence="3">The sequence shown here is derived from an EMBL/GenBank/DDBJ whole genome shotgun (WGS) entry which is preliminary data.</text>
</comment>
<name>A0A7X3IJY6_9BACL</name>